<evidence type="ECO:0000256" key="3">
    <source>
        <dbReference type="ARBA" id="ARBA00023157"/>
    </source>
</evidence>
<dbReference type="Proteomes" id="UP000436911">
    <property type="component" value="Unassembled WGS sequence"/>
</dbReference>
<dbReference type="GO" id="GO:0016491">
    <property type="term" value="F:oxidoreductase activity"/>
    <property type="evidence" value="ECO:0007669"/>
    <property type="project" value="UniProtKB-KW"/>
</dbReference>
<dbReference type="InterPro" id="IPR036249">
    <property type="entry name" value="Thioredoxin-like_sf"/>
</dbReference>
<dbReference type="InterPro" id="IPR013766">
    <property type="entry name" value="Thioredoxin_domain"/>
</dbReference>
<dbReference type="OrthoDB" id="9780147at2"/>
<dbReference type="Gene3D" id="3.40.30.10">
    <property type="entry name" value="Glutaredoxin"/>
    <property type="match status" value="1"/>
</dbReference>
<evidence type="ECO:0000313" key="6">
    <source>
        <dbReference type="EMBL" id="KAA3532430.1"/>
    </source>
</evidence>
<protein>
    <submittedName>
        <fullName evidence="6">DsbA family protein</fullName>
    </submittedName>
</protein>
<evidence type="ECO:0000313" key="7">
    <source>
        <dbReference type="Proteomes" id="UP000436911"/>
    </source>
</evidence>
<keyword evidence="2" id="KW-0560">Oxidoreductase</keyword>
<dbReference type="CDD" id="cd03023">
    <property type="entry name" value="DsbA_Com1_like"/>
    <property type="match status" value="1"/>
</dbReference>
<proteinExistence type="predicted"/>
<evidence type="ECO:0000256" key="2">
    <source>
        <dbReference type="ARBA" id="ARBA00023002"/>
    </source>
</evidence>
<accession>A0A368NUD9</accession>
<dbReference type="SUPFAM" id="SSF52833">
    <property type="entry name" value="Thioredoxin-like"/>
    <property type="match status" value="1"/>
</dbReference>
<sequence length="274" mass="29923">MPPKTQAKNDGRRQWPETRIDMKTRFFRSAVLATLIASTGLGAPAYALDDKQKQEIGDFIKEYLIAHPEIMLDVQDALQKKQEAVRASQASSGIERNKAEIFNSKDDIVLGNPKGDVTIVEFFDYNCGYCRHALADMDTILKTDKNVRFVLKEFPILGPDSMAAHRVADAFRKLAPEKYSDFHHALLGSEGRATEASAIDAGVTLGVSEAALRKEMTDSPNDTSVKKVYQLAQALGINGTPAYVIGNELVSGAIGADALQEKLTNVRTCGKSTC</sequence>
<evidence type="ECO:0000259" key="5">
    <source>
        <dbReference type="PROSITE" id="PS51352"/>
    </source>
</evidence>
<dbReference type="Pfam" id="PF01323">
    <property type="entry name" value="DSBA"/>
    <property type="match status" value="1"/>
</dbReference>
<reference evidence="6 7" key="1">
    <citation type="submission" date="2018-08" db="EMBL/GenBank/DDBJ databases">
        <title>Genome sequencing of Agrobacterium vitis strain ICMP 10754.</title>
        <authorList>
            <person name="Visnovsky S.B."/>
            <person name="Pitman A.R."/>
        </authorList>
    </citation>
    <scope>NUCLEOTIDE SEQUENCE [LARGE SCALE GENOMIC DNA]</scope>
    <source>
        <strain evidence="6 7">ICMP 10754</strain>
    </source>
</reference>
<dbReference type="InterPro" id="IPR001853">
    <property type="entry name" value="DSBA-like_thioredoxin_dom"/>
</dbReference>
<dbReference type="EMBL" id="QUSG01000001">
    <property type="protein sequence ID" value="KAA3532430.1"/>
    <property type="molecule type" value="Genomic_DNA"/>
</dbReference>
<dbReference type="PROSITE" id="PS51352">
    <property type="entry name" value="THIOREDOXIN_2"/>
    <property type="match status" value="1"/>
</dbReference>
<dbReference type="Pfam" id="PF18312">
    <property type="entry name" value="ScsC_N"/>
    <property type="match status" value="1"/>
</dbReference>
<dbReference type="AlphaFoldDB" id="A0A368NUD9"/>
<evidence type="ECO:0000256" key="4">
    <source>
        <dbReference type="ARBA" id="ARBA00023284"/>
    </source>
</evidence>
<name>A0A368NUD9_AGRVI</name>
<keyword evidence="4" id="KW-0676">Redox-active center</keyword>
<organism evidence="6 7">
    <name type="scientific">Agrobacterium vitis</name>
    <name type="common">Rhizobium vitis</name>
    <dbReference type="NCBI Taxonomy" id="373"/>
    <lineage>
        <taxon>Bacteria</taxon>
        <taxon>Pseudomonadati</taxon>
        <taxon>Pseudomonadota</taxon>
        <taxon>Alphaproteobacteria</taxon>
        <taxon>Hyphomicrobiales</taxon>
        <taxon>Rhizobiaceae</taxon>
        <taxon>Rhizobium/Agrobacterium group</taxon>
        <taxon>Agrobacterium</taxon>
    </lineage>
</organism>
<gene>
    <name evidence="6" type="ORF">DXT89_03640</name>
</gene>
<dbReference type="PANTHER" id="PTHR13887">
    <property type="entry name" value="GLUTATHIONE S-TRANSFERASE KAPPA"/>
    <property type="match status" value="1"/>
</dbReference>
<dbReference type="PANTHER" id="PTHR13887:SF14">
    <property type="entry name" value="DISULFIDE BOND FORMATION PROTEIN D"/>
    <property type="match status" value="1"/>
</dbReference>
<comment type="caution">
    <text evidence="6">The sequence shown here is derived from an EMBL/GenBank/DDBJ whole genome shotgun (WGS) entry which is preliminary data.</text>
</comment>
<keyword evidence="3" id="KW-1015">Disulfide bond</keyword>
<keyword evidence="1" id="KW-0732">Signal</keyword>
<evidence type="ECO:0000256" key="1">
    <source>
        <dbReference type="ARBA" id="ARBA00022729"/>
    </source>
</evidence>
<dbReference type="InterPro" id="IPR041205">
    <property type="entry name" value="ScsC_N"/>
</dbReference>
<feature type="domain" description="Thioredoxin" evidence="5">
    <location>
        <begin position="76"/>
        <end position="268"/>
    </location>
</feature>